<protein>
    <submittedName>
        <fullName evidence="2">Uncharacterized protein</fullName>
    </submittedName>
</protein>
<reference evidence="2" key="1">
    <citation type="submission" date="2018-04" db="EMBL/GenBank/DDBJ databases">
        <title>Whole genome sequencing of Hypsizygus marmoreus.</title>
        <authorList>
            <person name="Choi I.-G."/>
            <person name="Min B."/>
            <person name="Kim J.-G."/>
            <person name="Kim S."/>
            <person name="Oh Y.-L."/>
            <person name="Kong W.-S."/>
            <person name="Park H."/>
            <person name="Jeong J."/>
            <person name="Song E.-S."/>
        </authorList>
    </citation>
    <scope>NUCLEOTIDE SEQUENCE [LARGE SCALE GENOMIC DNA]</scope>
    <source>
        <strain evidence="2">51987-8</strain>
    </source>
</reference>
<dbReference type="OrthoDB" id="3056235at2759"/>
<feature type="transmembrane region" description="Helical" evidence="1">
    <location>
        <begin position="100"/>
        <end position="122"/>
    </location>
</feature>
<accession>A0A369JVU8</accession>
<name>A0A369JVU8_HYPMA</name>
<keyword evidence="1" id="KW-1133">Transmembrane helix</keyword>
<proteinExistence type="predicted"/>
<dbReference type="EMBL" id="LUEZ02000041">
    <property type="protein sequence ID" value="RDB25462.1"/>
    <property type="molecule type" value="Genomic_DNA"/>
</dbReference>
<comment type="caution">
    <text evidence="2">The sequence shown here is derived from an EMBL/GenBank/DDBJ whole genome shotgun (WGS) entry which is preliminary data.</text>
</comment>
<dbReference type="InParanoid" id="A0A369JVU8"/>
<evidence type="ECO:0000313" key="3">
    <source>
        <dbReference type="Proteomes" id="UP000076154"/>
    </source>
</evidence>
<keyword evidence="1" id="KW-0472">Membrane</keyword>
<sequence length="435" mass="48439">MRNNFILNLNMDADPELGISSESTAGSFHLSTANSLQRLRAAAPSVLPTKDQASSSLFIQSRDQTFQLGVTAFLRHLLIPASTLPLANIRHPHARPWSTIWLRWMVLTYCFLSFVIFSVDLYTHTPLDGPPELNGPFNPSSSFVNISIAQRLSKLSPFHLGLRGLDPFLIRSGYTSDDPSISACLWATDTQDIELLRSWVAQWRGPISLLMTTAATPGSTGHENVLKHLGDLKDLALPGLSVHLLHVHKQDQVSSNTYINLARLFAPTTTVMLVPGNLSDPPLISHDALAYQRARSGSVPLIIGIEGQSWSTFSALPSFTPAILQRNHPVWCTERFYPHNTRASDWRECLWQLWIENFGEFAKVDATSEEATKLLASSGVTHDRFSVKFRAQICDAAAKAMATLGLKYYRDGRKKLLWLKHACGQHSVERIFKTT</sequence>
<dbReference type="STRING" id="39966.A0A369JVU8"/>
<dbReference type="AlphaFoldDB" id="A0A369JVU8"/>
<evidence type="ECO:0000256" key="1">
    <source>
        <dbReference type="SAM" id="Phobius"/>
    </source>
</evidence>
<evidence type="ECO:0000313" key="2">
    <source>
        <dbReference type="EMBL" id="RDB25462.1"/>
    </source>
</evidence>
<keyword evidence="1" id="KW-0812">Transmembrane</keyword>
<gene>
    <name evidence="2" type="ORF">Hypma_007828</name>
</gene>
<dbReference type="Proteomes" id="UP000076154">
    <property type="component" value="Unassembled WGS sequence"/>
</dbReference>
<organism evidence="2 3">
    <name type="scientific">Hypsizygus marmoreus</name>
    <name type="common">White beech mushroom</name>
    <name type="synonym">Agaricus marmoreus</name>
    <dbReference type="NCBI Taxonomy" id="39966"/>
    <lineage>
        <taxon>Eukaryota</taxon>
        <taxon>Fungi</taxon>
        <taxon>Dikarya</taxon>
        <taxon>Basidiomycota</taxon>
        <taxon>Agaricomycotina</taxon>
        <taxon>Agaricomycetes</taxon>
        <taxon>Agaricomycetidae</taxon>
        <taxon>Agaricales</taxon>
        <taxon>Tricholomatineae</taxon>
        <taxon>Lyophyllaceae</taxon>
        <taxon>Hypsizygus</taxon>
    </lineage>
</organism>
<keyword evidence="3" id="KW-1185">Reference proteome</keyword>